<dbReference type="Proteomes" id="UP000002514">
    <property type="component" value="Chromosome"/>
</dbReference>
<organism evidence="1 2">
    <name type="scientific">Photorhabdus laumondii subsp. laumondii (strain DSM 15139 / CIP 105565 / TT01)</name>
    <name type="common">Photorhabdus luminescens subsp. laumondii</name>
    <dbReference type="NCBI Taxonomy" id="243265"/>
    <lineage>
        <taxon>Bacteria</taxon>
        <taxon>Pseudomonadati</taxon>
        <taxon>Pseudomonadota</taxon>
        <taxon>Gammaproteobacteria</taxon>
        <taxon>Enterobacterales</taxon>
        <taxon>Morganellaceae</taxon>
        <taxon>Photorhabdus</taxon>
    </lineage>
</organism>
<name>Q7N3L0_PHOLL</name>
<sequence>MERGKLKGVNYTGYRTGSLTTLGMLQLTLYAKPQTHRERDCYLY</sequence>
<dbReference type="AlphaFoldDB" id="Q7N3L0"/>
<gene>
    <name evidence="1" type="ordered locus">plu2705</name>
</gene>
<protein>
    <submittedName>
        <fullName evidence="1">Photorhabdus luminescens subsp. laumondii TTO1 complete genome segment 10/17</fullName>
    </submittedName>
</protein>
<accession>Q7N3L0</accession>
<dbReference type="KEGG" id="plu:plu2705"/>
<dbReference type="HOGENOM" id="CLU_3219917_0_0_6"/>
<keyword evidence="2" id="KW-1185">Reference proteome</keyword>
<evidence type="ECO:0000313" key="1">
    <source>
        <dbReference type="EMBL" id="CAE15079.1"/>
    </source>
</evidence>
<dbReference type="STRING" id="243265.plu2705"/>
<proteinExistence type="predicted"/>
<dbReference type="EMBL" id="BX571868">
    <property type="protein sequence ID" value="CAE15079.1"/>
    <property type="molecule type" value="Genomic_DNA"/>
</dbReference>
<evidence type="ECO:0000313" key="2">
    <source>
        <dbReference type="Proteomes" id="UP000002514"/>
    </source>
</evidence>
<reference evidence="2" key="1">
    <citation type="journal article" date="2003" name="Nat. Biotechnol.">
        <title>The genome sequence of the entomopathogenic bacterium Photorhabdus luminescens.</title>
        <authorList>
            <person name="Duchaud E."/>
            <person name="Rusniok C."/>
            <person name="Frangeul L."/>
            <person name="Buchrieser C."/>
            <person name="Givaudan A."/>
            <person name="Taourit S."/>
            <person name="Bocs S."/>
            <person name="Boursaux-Eude C."/>
            <person name="Chandler M."/>
            <person name="Charles J.-F."/>
            <person name="Dassa E."/>
            <person name="Derose R."/>
            <person name="Derzelle S."/>
            <person name="Freyssinet G."/>
            <person name="Gaudriault S."/>
            <person name="Medigue C."/>
            <person name="Lanois A."/>
            <person name="Powell K."/>
            <person name="Siguier P."/>
            <person name="Vincent R."/>
            <person name="Wingate V."/>
            <person name="Zouine M."/>
            <person name="Glaser P."/>
            <person name="Boemare N."/>
            <person name="Danchin A."/>
            <person name="Kunst F."/>
        </authorList>
    </citation>
    <scope>NUCLEOTIDE SEQUENCE [LARGE SCALE GENOMIC DNA]</scope>
    <source>
        <strain evidence="2">DSM 15139 / CIP 105565 / TT01</strain>
    </source>
</reference>